<evidence type="ECO:0000256" key="1">
    <source>
        <dbReference type="SAM" id="MobiDB-lite"/>
    </source>
</evidence>
<name>A0ABN3QK71_9ACTN</name>
<proteinExistence type="predicted"/>
<organism evidence="2 3">
    <name type="scientific">Actinomadura fulvescens</name>
    <dbReference type="NCBI Taxonomy" id="46160"/>
    <lineage>
        <taxon>Bacteria</taxon>
        <taxon>Bacillati</taxon>
        <taxon>Actinomycetota</taxon>
        <taxon>Actinomycetes</taxon>
        <taxon>Streptosporangiales</taxon>
        <taxon>Thermomonosporaceae</taxon>
        <taxon>Actinomadura</taxon>
    </lineage>
</organism>
<accession>A0ABN3QK71</accession>
<comment type="caution">
    <text evidence="2">The sequence shown here is derived from an EMBL/GenBank/DDBJ whole genome shotgun (WGS) entry which is preliminary data.</text>
</comment>
<gene>
    <name evidence="2" type="ORF">GCM10010411_75780</name>
</gene>
<sequence>MTVQERGALPMPTPHIHPTASVPEPVGLSPGAQVMPLAADKHGSDSLRCITGLHGWRCASGPTSLLAQQPLARNHRALPADVALPNLSGGTLAVWVYPPGSDADAVDGSSAALPWPVTRLAFRLSVIAGWAWPPRPAGWMIDPGVPCPGTAV</sequence>
<reference evidence="2 3" key="1">
    <citation type="journal article" date="2019" name="Int. J. Syst. Evol. Microbiol.">
        <title>The Global Catalogue of Microorganisms (GCM) 10K type strain sequencing project: providing services to taxonomists for standard genome sequencing and annotation.</title>
        <authorList>
            <consortium name="The Broad Institute Genomics Platform"/>
            <consortium name="The Broad Institute Genome Sequencing Center for Infectious Disease"/>
            <person name="Wu L."/>
            <person name="Ma J."/>
        </authorList>
    </citation>
    <scope>NUCLEOTIDE SEQUENCE [LARGE SCALE GENOMIC DNA]</scope>
    <source>
        <strain evidence="2 3">JCM 6833</strain>
    </source>
</reference>
<keyword evidence="3" id="KW-1185">Reference proteome</keyword>
<dbReference type="EMBL" id="BAAATD010000013">
    <property type="protein sequence ID" value="GAA2627493.1"/>
    <property type="molecule type" value="Genomic_DNA"/>
</dbReference>
<dbReference type="Proteomes" id="UP001501509">
    <property type="component" value="Unassembled WGS sequence"/>
</dbReference>
<feature type="region of interest" description="Disordered" evidence="1">
    <location>
        <begin position="1"/>
        <end position="20"/>
    </location>
</feature>
<evidence type="ECO:0000313" key="2">
    <source>
        <dbReference type="EMBL" id="GAA2627493.1"/>
    </source>
</evidence>
<evidence type="ECO:0000313" key="3">
    <source>
        <dbReference type="Proteomes" id="UP001501509"/>
    </source>
</evidence>
<protein>
    <submittedName>
        <fullName evidence="2">Uncharacterized protein</fullName>
    </submittedName>
</protein>